<dbReference type="EnsemblPlants" id="Pp3c7_18500V3.1">
    <property type="protein sequence ID" value="Pp3c7_18500V3.1"/>
    <property type="gene ID" value="Pp3c7_18500"/>
</dbReference>
<evidence type="ECO:0000313" key="2">
    <source>
        <dbReference type="EnsemblPlants" id="Pp3c7_18500V3.1"/>
    </source>
</evidence>
<protein>
    <submittedName>
        <fullName evidence="1 2">Uncharacterized protein</fullName>
    </submittedName>
</protein>
<dbReference type="AlphaFoldDB" id="A0A2K1KC53"/>
<gene>
    <name evidence="1" type="ORF">PHYPA_010544</name>
</gene>
<reference evidence="1 3" key="2">
    <citation type="journal article" date="2018" name="Plant J.">
        <title>The Physcomitrella patens chromosome-scale assembly reveals moss genome structure and evolution.</title>
        <authorList>
            <person name="Lang D."/>
            <person name="Ullrich K.K."/>
            <person name="Murat F."/>
            <person name="Fuchs J."/>
            <person name="Jenkins J."/>
            <person name="Haas F.B."/>
            <person name="Piednoel M."/>
            <person name="Gundlach H."/>
            <person name="Van Bel M."/>
            <person name="Meyberg R."/>
            <person name="Vives C."/>
            <person name="Morata J."/>
            <person name="Symeonidi A."/>
            <person name="Hiss M."/>
            <person name="Muchero W."/>
            <person name="Kamisugi Y."/>
            <person name="Saleh O."/>
            <person name="Blanc G."/>
            <person name="Decker E.L."/>
            <person name="van Gessel N."/>
            <person name="Grimwood J."/>
            <person name="Hayes R.D."/>
            <person name="Graham S.W."/>
            <person name="Gunter L.E."/>
            <person name="McDaniel S.F."/>
            <person name="Hoernstein S.N.W."/>
            <person name="Larsson A."/>
            <person name="Li F.W."/>
            <person name="Perroud P.F."/>
            <person name="Phillips J."/>
            <person name="Ranjan P."/>
            <person name="Rokshar D.S."/>
            <person name="Rothfels C.J."/>
            <person name="Schneider L."/>
            <person name="Shu S."/>
            <person name="Stevenson D.W."/>
            <person name="Thummler F."/>
            <person name="Tillich M."/>
            <person name="Villarreal Aguilar J.C."/>
            <person name="Widiez T."/>
            <person name="Wong G.K."/>
            <person name="Wymore A."/>
            <person name="Zhang Y."/>
            <person name="Zimmer A.D."/>
            <person name="Quatrano R.S."/>
            <person name="Mayer K.F.X."/>
            <person name="Goodstein D."/>
            <person name="Casacuberta J.M."/>
            <person name="Vandepoele K."/>
            <person name="Reski R."/>
            <person name="Cuming A.C."/>
            <person name="Tuskan G.A."/>
            <person name="Maumus F."/>
            <person name="Salse J."/>
            <person name="Schmutz J."/>
            <person name="Rensing S.A."/>
        </authorList>
    </citation>
    <scope>NUCLEOTIDE SEQUENCE [LARGE SCALE GENOMIC DNA]</scope>
    <source>
        <strain evidence="2 3">cv. Gransden 2004</strain>
    </source>
</reference>
<dbReference type="Proteomes" id="UP000006727">
    <property type="component" value="Chromosome 7"/>
</dbReference>
<name>A0A2K1KC53_PHYPA</name>
<dbReference type="Gramene" id="Pp3c7_18500V3.1">
    <property type="protein sequence ID" value="Pp3c7_18500V3.1"/>
    <property type="gene ID" value="Pp3c7_18500"/>
</dbReference>
<proteinExistence type="predicted"/>
<organism evidence="1">
    <name type="scientific">Physcomitrium patens</name>
    <name type="common">Spreading-leaved earth moss</name>
    <name type="synonym">Physcomitrella patens</name>
    <dbReference type="NCBI Taxonomy" id="3218"/>
    <lineage>
        <taxon>Eukaryota</taxon>
        <taxon>Viridiplantae</taxon>
        <taxon>Streptophyta</taxon>
        <taxon>Embryophyta</taxon>
        <taxon>Bryophyta</taxon>
        <taxon>Bryophytina</taxon>
        <taxon>Bryopsida</taxon>
        <taxon>Funariidae</taxon>
        <taxon>Funariales</taxon>
        <taxon>Funariaceae</taxon>
        <taxon>Physcomitrium</taxon>
    </lineage>
</organism>
<accession>A0A2K1KC53</accession>
<reference evidence="2" key="3">
    <citation type="submission" date="2020-12" db="UniProtKB">
        <authorList>
            <consortium name="EnsemblPlants"/>
        </authorList>
    </citation>
    <scope>IDENTIFICATION</scope>
</reference>
<sequence length="73" mass="8388">MIPIACKYLAEMFEVRYIRFIRISSRARSVDPVFGRMFGVLLNRFLVHIHCVHIPPGCLYILGHGILPLLHLG</sequence>
<evidence type="ECO:0000313" key="3">
    <source>
        <dbReference type="Proteomes" id="UP000006727"/>
    </source>
</evidence>
<dbReference type="EMBL" id="ABEU02000007">
    <property type="protein sequence ID" value="PNR51358.1"/>
    <property type="molecule type" value="Genomic_DNA"/>
</dbReference>
<evidence type="ECO:0000313" key="1">
    <source>
        <dbReference type="EMBL" id="PNR51358.1"/>
    </source>
</evidence>
<reference evidence="1 3" key="1">
    <citation type="journal article" date="2008" name="Science">
        <title>The Physcomitrella genome reveals evolutionary insights into the conquest of land by plants.</title>
        <authorList>
            <person name="Rensing S."/>
            <person name="Lang D."/>
            <person name="Zimmer A."/>
            <person name="Terry A."/>
            <person name="Salamov A."/>
            <person name="Shapiro H."/>
            <person name="Nishiyama T."/>
            <person name="Perroud P.-F."/>
            <person name="Lindquist E."/>
            <person name="Kamisugi Y."/>
            <person name="Tanahashi T."/>
            <person name="Sakakibara K."/>
            <person name="Fujita T."/>
            <person name="Oishi K."/>
            <person name="Shin-I T."/>
            <person name="Kuroki Y."/>
            <person name="Toyoda A."/>
            <person name="Suzuki Y."/>
            <person name="Hashimoto A."/>
            <person name="Yamaguchi K."/>
            <person name="Sugano A."/>
            <person name="Kohara Y."/>
            <person name="Fujiyama A."/>
            <person name="Anterola A."/>
            <person name="Aoki S."/>
            <person name="Ashton N."/>
            <person name="Barbazuk W.B."/>
            <person name="Barker E."/>
            <person name="Bennetzen J."/>
            <person name="Bezanilla M."/>
            <person name="Blankenship R."/>
            <person name="Cho S.H."/>
            <person name="Dutcher S."/>
            <person name="Estelle M."/>
            <person name="Fawcett J.A."/>
            <person name="Gundlach H."/>
            <person name="Hanada K."/>
            <person name="Heyl A."/>
            <person name="Hicks K.A."/>
            <person name="Hugh J."/>
            <person name="Lohr M."/>
            <person name="Mayer K."/>
            <person name="Melkozernov A."/>
            <person name="Murata T."/>
            <person name="Nelson D."/>
            <person name="Pils B."/>
            <person name="Prigge M."/>
            <person name="Reiss B."/>
            <person name="Renner T."/>
            <person name="Rombauts S."/>
            <person name="Rushton P."/>
            <person name="Sanderfoot A."/>
            <person name="Schween G."/>
            <person name="Shiu S.-H."/>
            <person name="Stueber K."/>
            <person name="Theodoulou F.L."/>
            <person name="Tu H."/>
            <person name="Van de Peer Y."/>
            <person name="Verrier P.J."/>
            <person name="Waters E."/>
            <person name="Wood A."/>
            <person name="Yang L."/>
            <person name="Cove D."/>
            <person name="Cuming A."/>
            <person name="Hasebe M."/>
            <person name="Lucas S."/>
            <person name="Mishler D.B."/>
            <person name="Reski R."/>
            <person name="Grigoriev I."/>
            <person name="Quatrano R.S."/>
            <person name="Boore J.L."/>
        </authorList>
    </citation>
    <scope>NUCLEOTIDE SEQUENCE [LARGE SCALE GENOMIC DNA]</scope>
    <source>
        <strain evidence="2 3">cv. Gransden 2004</strain>
    </source>
</reference>
<keyword evidence="3" id="KW-1185">Reference proteome</keyword>